<keyword evidence="1" id="KW-0472">Membrane</keyword>
<accession>A0A2T4TWR4</accession>
<protein>
    <recommendedName>
        <fullName evidence="2">Alkyl hydroperoxide reductase subunit C/ Thiol specific antioxidant domain-containing protein</fullName>
    </recommendedName>
</protein>
<evidence type="ECO:0000259" key="2">
    <source>
        <dbReference type="Pfam" id="PF00578"/>
    </source>
</evidence>
<evidence type="ECO:0000313" key="3">
    <source>
        <dbReference type="EMBL" id="PTL35553.1"/>
    </source>
</evidence>
<sequence>MIGSELAQDQRQWVARSESKAVKINRHLSRKSPGWVAVLLLGCMLVASPVISVGAGQETVSIDSSLEALGFIKLRNESVAPDFTLQDVSGKSVRLADQRGKVVFLTFWATW</sequence>
<organism evidence="3 4">
    <name type="scientific">Candidatus Methylomirabilis limnetica</name>
    <dbReference type="NCBI Taxonomy" id="2033718"/>
    <lineage>
        <taxon>Bacteria</taxon>
        <taxon>Candidatus Methylomirabilota</taxon>
        <taxon>Candidatus Methylomirabilia</taxon>
        <taxon>Candidatus Methylomirabilales</taxon>
        <taxon>Candidatus Methylomirabilaceae</taxon>
        <taxon>Candidatus Methylomirabilis</taxon>
    </lineage>
</organism>
<comment type="caution">
    <text evidence="3">The sequence shown here is derived from an EMBL/GenBank/DDBJ whole genome shotgun (WGS) entry which is preliminary data.</text>
</comment>
<dbReference type="Proteomes" id="UP000241436">
    <property type="component" value="Unassembled WGS sequence"/>
</dbReference>
<proteinExistence type="predicted"/>
<feature type="transmembrane region" description="Helical" evidence="1">
    <location>
        <begin position="35"/>
        <end position="55"/>
    </location>
</feature>
<dbReference type="Pfam" id="PF00578">
    <property type="entry name" value="AhpC-TSA"/>
    <property type="match status" value="1"/>
</dbReference>
<dbReference type="InterPro" id="IPR000866">
    <property type="entry name" value="AhpC/TSA"/>
</dbReference>
<dbReference type="GO" id="GO:0016209">
    <property type="term" value="F:antioxidant activity"/>
    <property type="evidence" value="ECO:0007669"/>
    <property type="project" value="InterPro"/>
</dbReference>
<dbReference type="InterPro" id="IPR036249">
    <property type="entry name" value="Thioredoxin-like_sf"/>
</dbReference>
<gene>
    <name evidence="3" type="ORF">CLG94_09805</name>
</gene>
<keyword evidence="1" id="KW-0812">Transmembrane</keyword>
<keyword evidence="4" id="KW-1185">Reference proteome</keyword>
<dbReference type="EMBL" id="NVQC01000023">
    <property type="protein sequence ID" value="PTL35553.1"/>
    <property type="molecule type" value="Genomic_DNA"/>
</dbReference>
<dbReference type="Gene3D" id="3.40.30.10">
    <property type="entry name" value="Glutaredoxin"/>
    <property type="match status" value="1"/>
</dbReference>
<keyword evidence="1" id="KW-1133">Transmembrane helix</keyword>
<dbReference type="SUPFAM" id="SSF52833">
    <property type="entry name" value="Thioredoxin-like"/>
    <property type="match status" value="1"/>
</dbReference>
<name>A0A2T4TWR4_9BACT</name>
<evidence type="ECO:0000313" key="4">
    <source>
        <dbReference type="Proteomes" id="UP000241436"/>
    </source>
</evidence>
<reference evidence="3 4" key="1">
    <citation type="submission" date="2017-09" db="EMBL/GenBank/DDBJ databases">
        <title>Bloom of a denitrifying methanotroph, Candidatus Methylomirabilis limnetica, in a deep stratified lake.</title>
        <authorList>
            <person name="Graf J.S."/>
            <person name="Marchant H.K."/>
            <person name="Tienken D."/>
            <person name="Hach P.F."/>
            <person name="Brand A."/>
            <person name="Schubert C.J."/>
            <person name="Kuypers M.M."/>
            <person name="Milucka J."/>
        </authorList>
    </citation>
    <scope>NUCLEOTIDE SEQUENCE [LARGE SCALE GENOMIC DNA]</scope>
    <source>
        <strain evidence="3 4">Zug</strain>
    </source>
</reference>
<feature type="domain" description="Alkyl hydroperoxide reductase subunit C/ Thiol specific antioxidant" evidence="2">
    <location>
        <begin position="79"/>
        <end position="111"/>
    </location>
</feature>
<dbReference type="GO" id="GO:0016491">
    <property type="term" value="F:oxidoreductase activity"/>
    <property type="evidence" value="ECO:0007669"/>
    <property type="project" value="InterPro"/>
</dbReference>
<evidence type="ECO:0000256" key="1">
    <source>
        <dbReference type="SAM" id="Phobius"/>
    </source>
</evidence>
<reference evidence="4" key="2">
    <citation type="journal article" date="2018" name="Environ. Microbiol.">
        <title>Bloom of a denitrifying methanotroph, 'Candidatus Methylomirabilis limnetica', in a deep stratified lake.</title>
        <authorList>
            <person name="Graf J.S."/>
            <person name="Mayr M.J."/>
            <person name="Marchant H.K."/>
            <person name="Tienken D."/>
            <person name="Hach P.F."/>
            <person name="Brand A."/>
            <person name="Schubert C.J."/>
            <person name="Kuypers M.M."/>
            <person name="Milucka J."/>
        </authorList>
    </citation>
    <scope>NUCLEOTIDE SEQUENCE [LARGE SCALE GENOMIC DNA]</scope>
    <source>
        <strain evidence="4">Zug</strain>
    </source>
</reference>
<dbReference type="AlphaFoldDB" id="A0A2T4TWR4"/>